<dbReference type="InterPro" id="IPR038729">
    <property type="entry name" value="Rad50/SbcC_AAA"/>
</dbReference>
<dbReference type="FunCoup" id="A3LSE0">
    <property type="interactions" value="838"/>
</dbReference>
<dbReference type="KEGG" id="pic:PICST_31021"/>
<feature type="region of interest" description="Disordered" evidence="13">
    <location>
        <begin position="425"/>
        <end position="460"/>
    </location>
</feature>
<keyword evidence="10" id="KW-0234">DNA repair</keyword>
<feature type="compositionally biased region" description="Polar residues" evidence="13">
    <location>
        <begin position="426"/>
        <end position="435"/>
    </location>
</feature>
<dbReference type="OrthoDB" id="10265785at2759"/>
<dbReference type="RefSeq" id="XP_001383583.2">
    <property type="nucleotide sequence ID" value="XM_001383546.1"/>
</dbReference>
<evidence type="ECO:0000256" key="7">
    <source>
        <dbReference type="ARBA" id="ARBA00022840"/>
    </source>
</evidence>
<dbReference type="GeneID" id="4837941"/>
<evidence type="ECO:0000256" key="2">
    <source>
        <dbReference type="ARBA" id="ARBA00004286"/>
    </source>
</evidence>
<feature type="compositionally biased region" description="Basic and acidic residues" evidence="13">
    <location>
        <begin position="334"/>
        <end position="349"/>
    </location>
</feature>
<feature type="compositionally biased region" description="Basic and acidic residues" evidence="13">
    <location>
        <begin position="436"/>
        <end position="460"/>
    </location>
</feature>
<gene>
    <name evidence="15" type="primary">RHC18</name>
    <name evidence="15" type="ORF">PICST_31021</name>
</gene>
<dbReference type="GO" id="GO:0005524">
    <property type="term" value="F:ATP binding"/>
    <property type="evidence" value="ECO:0007669"/>
    <property type="project" value="UniProtKB-KW"/>
</dbReference>
<keyword evidence="5" id="KW-0547">Nucleotide-binding</keyword>
<keyword evidence="4" id="KW-0158">Chromosome</keyword>
<dbReference type="GO" id="GO:0003697">
    <property type="term" value="F:single-stranded DNA binding"/>
    <property type="evidence" value="ECO:0007669"/>
    <property type="project" value="TreeGrafter"/>
</dbReference>
<evidence type="ECO:0000256" key="8">
    <source>
        <dbReference type="ARBA" id="ARBA00023054"/>
    </source>
</evidence>
<dbReference type="EMBL" id="CP000497">
    <property type="protein sequence ID" value="ABN65554.2"/>
    <property type="molecule type" value="Genomic_DNA"/>
</dbReference>
<dbReference type="InterPro" id="IPR027417">
    <property type="entry name" value="P-loop_NTPase"/>
</dbReference>
<dbReference type="GO" id="GO:0016887">
    <property type="term" value="F:ATP hydrolysis activity"/>
    <property type="evidence" value="ECO:0007669"/>
    <property type="project" value="InterPro"/>
</dbReference>
<evidence type="ECO:0000256" key="9">
    <source>
        <dbReference type="ARBA" id="ARBA00023172"/>
    </source>
</evidence>
<dbReference type="InParanoid" id="A3LSE0"/>
<sequence length="1063" mass="121511">MTQNGPDSEEESSDSDSESESSSSDSDDDEITDASPAKAGVIERISLKNFMCHDSFELELGPQINFIIGRNGSGKSAILTGISVGLGAKASDTNRGTSIKSFIKDGKSTARVTIVFLNEGPEAYRPEEFGKRIIIERKLQRIGGNTYAIRSHSGRTISTKKATLDEILYKFSITIDNPLAFLSQDKAREFLMNTSDEQKYSLFMSGAFITNIIDNFGRTSKNIAEINSKIVQAQHYRKACKDSYNEIASIYNRHKKSDYLRNKLQMLYGKILWYNVTTIEKKVNSYEEQAISLKEEIKSADDKIVECNEFIENAPEEIAVLEKDLTDKELSLDDLSEKHSKTNDTRQDAKNTSSQLLEECKENAKVIQSLQEKIETRTKDIEKEQRKIDEINGGSREKLRLEYDELSAEIQNIEEQLTGIKRTIEITKSSANPNMDSHKSTLKDRMSQLESLQKRRQDSQRAQKDRYFAWGREMSNVIQRIRSTNTWHKLPIGPLGADVEVKSEYSKWSALINTVLNRMLDSFIVCDEHDRRLLESILAHYSMKKTIIVRKFESFDFSNGKVSGHPTFVDMITCKNEEVLRALVDSMNIEKLVISDKNESPSSILNERNVMSVFTLSTVNSGTRYGKAGDTIRMDPVYYSKDIVKLAVTGADELHDVVSLISEEKLQIDILQKRLREMQSHHQNEIVNLEKKKNEFNEVIRRKKRKLDEIESKINEEGDLSNIEKYKSEIEAHKDQIKTREGVIEALTEDLESRNEILKKLKESVKELKVQLTEATAARDRAKKNLHDYEVELSTNKDNRVSYLSEKKKIETQLEKTNAKIEEGNNKLQQLIDEAEKKCRREEVTITSNDTQDSIRDEYALVQTQVKEAEKQIGKPFEEIQNDLIEAKERQRLAEESLKNLSRTYKSLDSDLKIRFNFVHTTILSSVEQASRTFENCMALRGFKGSLSFDHGERKLTLLAQTKSDDKQREVTSLSGGEKSFAQISLLLSIWKVMDSKIRGLDEFDVFMDSVNRSISIKLLLNELRQYPKSQNIFITPQDIAVVGDLNSSDVKIHKMSDPRKDT</sequence>
<evidence type="ECO:0000256" key="6">
    <source>
        <dbReference type="ARBA" id="ARBA00022763"/>
    </source>
</evidence>
<protein>
    <submittedName>
        <fullName evidence="15">Protein involved in recombination repair</fullName>
        <ecNumber evidence="15">3.6.4.1</ecNumber>
    </submittedName>
</protein>
<keyword evidence="15" id="KW-0378">Hydrolase</keyword>
<dbReference type="HOGENOM" id="CLU_009063_0_0_1"/>
<keyword evidence="16" id="KW-1185">Reference proteome</keyword>
<dbReference type="OMA" id="FMCHRSL"/>
<dbReference type="PANTHER" id="PTHR19306">
    <property type="entry name" value="STRUCTURAL MAINTENANCE OF CHROMOSOMES 5,6 SMC5, SMC6"/>
    <property type="match status" value="1"/>
</dbReference>
<dbReference type="GO" id="GO:0003684">
    <property type="term" value="F:damaged DNA binding"/>
    <property type="evidence" value="ECO:0007669"/>
    <property type="project" value="TreeGrafter"/>
</dbReference>
<dbReference type="eggNOG" id="KOG0250">
    <property type="taxonomic scope" value="Eukaryota"/>
</dbReference>
<dbReference type="PANTHER" id="PTHR19306:SF6">
    <property type="entry name" value="STRUCTURAL MAINTENANCE OF CHROMOSOMES PROTEIN 6"/>
    <property type="match status" value="1"/>
</dbReference>
<evidence type="ECO:0000256" key="3">
    <source>
        <dbReference type="ARBA" id="ARBA00006793"/>
    </source>
</evidence>
<feature type="region of interest" description="Disordered" evidence="13">
    <location>
        <begin position="334"/>
        <end position="353"/>
    </location>
</feature>
<comment type="similarity">
    <text evidence="3">Belongs to the SMC family. SMC6 subfamily.</text>
</comment>
<keyword evidence="8 12" id="KW-0175">Coiled coil</keyword>
<evidence type="ECO:0000259" key="14">
    <source>
        <dbReference type="Pfam" id="PF13476"/>
    </source>
</evidence>
<accession>A3LSE0</accession>
<evidence type="ECO:0000256" key="12">
    <source>
        <dbReference type="SAM" id="Coils"/>
    </source>
</evidence>
<organism evidence="15 16">
    <name type="scientific">Scheffersomyces stipitis (strain ATCC 58785 / CBS 6054 / NBRC 10063 / NRRL Y-11545)</name>
    <name type="common">Yeast</name>
    <name type="synonym">Pichia stipitis</name>
    <dbReference type="NCBI Taxonomy" id="322104"/>
    <lineage>
        <taxon>Eukaryota</taxon>
        <taxon>Fungi</taxon>
        <taxon>Dikarya</taxon>
        <taxon>Ascomycota</taxon>
        <taxon>Saccharomycotina</taxon>
        <taxon>Pichiomycetes</taxon>
        <taxon>Debaryomycetaceae</taxon>
        <taxon>Scheffersomyces</taxon>
    </lineage>
</organism>
<evidence type="ECO:0000256" key="5">
    <source>
        <dbReference type="ARBA" id="ARBA00022741"/>
    </source>
</evidence>
<dbReference type="GO" id="GO:0035861">
    <property type="term" value="C:site of double-strand break"/>
    <property type="evidence" value="ECO:0007669"/>
    <property type="project" value="TreeGrafter"/>
</dbReference>
<keyword evidence="9" id="KW-0233">DNA recombination</keyword>
<dbReference type="Gene3D" id="3.40.50.300">
    <property type="entry name" value="P-loop containing nucleotide triphosphate hydrolases"/>
    <property type="match status" value="2"/>
</dbReference>
<feature type="domain" description="Rad50/SbcC-type AAA" evidence="14">
    <location>
        <begin position="44"/>
        <end position="303"/>
    </location>
</feature>
<feature type="region of interest" description="Disordered" evidence="13">
    <location>
        <begin position="1"/>
        <end position="37"/>
    </location>
</feature>
<dbReference type="GO" id="GO:0030915">
    <property type="term" value="C:Smc5-Smc6 complex"/>
    <property type="evidence" value="ECO:0007669"/>
    <property type="project" value="TreeGrafter"/>
</dbReference>
<evidence type="ECO:0000256" key="13">
    <source>
        <dbReference type="SAM" id="MobiDB-lite"/>
    </source>
</evidence>
<feature type="coiled-coil region" evidence="12">
    <location>
        <begin position="661"/>
        <end position="720"/>
    </location>
</feature>
<dbReference type="AlphaFoldDB" id="A3LSE0"/>
<dbReference type="Pfam" id="PF13476">
    <property type="entry name" value="AAA_23"/>
    <property type="match status" value="1"/>
</dbReference>
<evidence type="ECO:0000256" key="10">
    <source>
        <dbReference type="ARBA" id="ARBA00023204"/>
    </source>
</evidence>
<dbReference type="Proteomes" id="UP000002258">
    <property type="component" value="Chromosome 3"/>
</dbReference>
<comment type="subcellular location">
    <subcellularLocation>
        <location evidence="2">Chromosome</location>
    </subcellularLocation>
    <subcellularLocation>
        <location evidence="1">Nucleus</location>
    </subcellularLocation>
</comment>
<dbReference type="SUPFAM" id="SSF52540">
    <property type="entry name" value="P-loop containing nucleoside triphosphate hydrolases"/>
    <property type="match status" value="2"/>
</dbReference>
<evidence type="ECO:0000256" key="11">
    <source>
        <dbReference type="ARBA" id="ARBA00023242"/>
    </source>
</evidence>
<evidence type="ECO:0000256" key="1">
    <source>
        <dbReference type="ARBA" id="ARBA00004123"/>
    </source>
</evidence>
<evidence type="ECO:0000313" key="16">
    <source>
        <dbReference type="Proteomes" id="UP000002258"/>
    </source>
</evidence>
<feature type="compositionally biased region" description="Acidic residues" evidence="13">
    <location>
        <begin position="7"/>
        <end position="32"/>
    </location>
</feature>
<evidence type="ECO:0000313" key="15">
    <source>
        <dbReference type="EMBL" id="ABN65554.2"/>
    </source>
</evidence>
<evidence type="ECO:0000256" key="4">
    <source>
        <dbReference type="ARBA" id="ARBA00022454"/>
    </source>
</evidence>
<proteinExistence type="inferred from homology"/>
<keyword evidence="7" id="KW-0067">ATP-binding</keyword>
<dbReference type="EC" id="3.6.4.1" evidence="15"/>
<feature type="coiled-coil region" evidence="12">
    <location>
        <begin position="744"/>
        <end position="904"/>
    </location>
</feature>
<keyword evidence="11" id="KW-0539">Nucleus</keyword>
<dbReference type="GO" id="GO:0000724">
    <property type="term" value="P:double-strand break repair via homologous recombination"/>
    <property type="evidence" value="ECO:0007669"/>
    <property type="project" value="TreeGrafter"/>
</dbReference>
<name>A3LSE0_PICST</name>
<reference evidence="15 16" key="1">
    <citation type="journal article" date="2007" name="Nat. Biotechnol.">
        <title>Genome sequence of the lignocellulose-bioconverting and xylose-fermenting yeast Pichia stipitis.</title>
        <authorList>
            <person name="Jeffries T.W."/>
            <person name="Grigoriev I.V."/>
            <person name="Grimwood J."/>
            <person name="Laplaza J.M."/>
            <person name="Aerts A."/>
            <person name="Salamov A."/>
            <person name="Schmutz J."/>
            <person name="Lindquist E."/>
            <person name="Dehal P."/>
            <person name="Shapiro H."/>
            <person name="Jin Y.S."/>
            <person name="Passoth V."/>
            <person name="Richardson P.M."/>
        </authorList>
    </citation>
    <scope>NUCLEOTIDE SEQUENCE [LARGE SCALE GENOMIC DNA]</scope>
    <source>
        <strain evidence="16">ATCC 58785 / CBS 6054 / NBRC 10063 / NRRL Y-11545</strain>
    </source>
</reference>
<dbReference type="GO" id="GO:0005634">
    <property type="term" value="C:nucleus"/>
    <property type="evidence" value="ECO:0007669"/>
    <property type="project" value="UniProtKB-SubCell"/>
</dbReference>
<keyword evidence="6" id="KW-0227">DNA damage</keyword>
<dbReference type="STRING" id="322104.A3LSE0"/>